<dbReference type="CDD" id="cd07557">
    <property type="entry name" value="trimeric_dUTPase"/>
    <property type="match status" value="1"/>
</dbReference>
<dbReference type="InterPro" id="IPR033704">
    <property type="entry name" value="dUTPase_trimeric"/>
</dbReference>
<protein>
    <submittedName>
        <fullName evidence="3">dCTP deaminase</fullName>
        <ecNumber evidence="3">3.5.4.13</ecNumber>
    </submittedName>
</protein>
<evidence type="ECO:0000313" key="4">
    <source>
        <dbReference type="Proteomes" id="UP000284220"/>
    </source>
</evidence>
<dbReference type="Proteomes" id="UP000284220">
    <property type="component" value="Unassembled WGS sequence"/>
</dbReference>
<dbReference type="Pfam" id="PF22769">
    <property type="entry name" value="DCD"/>
    <property type="match status" value="1"/>
</dbReference>
<proteinExistence type="predicted"/>
<name>A0A414SDY8_9FIRM</name>
<organism evidence="3 4">
    <name type="scientific">Blautia obeum</name>
    <dbReference type="NCBI Taxonomy" id="40520"/>
    <lineage>
        <taxon>Bacteria</taxon>
        <taxon>Bacillati</taxon>
        <taxon>Bacillota</taxon>
        <taxon>Clostridia</taxon>
        <taxon>Lachnospirales</taxon>
        <taxon>Lachnospiraceae</taxon>
        <taxon>Blautia</taxon>
    </lineage>
</organism>
<evidence type="ECO:0000313" key="3">
    <source>
        <dbReference type="EMBL" id="RHG17345.1"/>
    </source>
</evidence>
<dbReference type="EMBL" id="QRHZ01000004">
    <property type="protein sequence ID" value="RHG17345.1"/>
    <property type="molecule type" value="Genomic_DNA"/>
</dbReference>
<accession>A0A414SDY8</accession>
<evidence type="ECO:0000256" key="2">
    <source>
        <dbReference type="ARBA" id="ARBA00023080"/>
    </source>
</evidence>
<dbReference type="Gene3D" id="2.70.40.10">
    <property type="match status" value="1"/>
</dbReference>
<comment type="caution">
    <text evidence="3">The sequence shown here is derived from an EMBL/GenBank/DDBJ whole genome shotgun (WGS) entry which is preliminary data.</text>
</comment>
<sequence>MILTDKEIRELCLDKKNRKDRGGLIEPFSEDALQSESYDLAIGTEIEVLKKDVRCLSLLEQESIDSMYEEIDLAVSGYIISPKEYILVSLKEKVSLPDNITAHIRPRTRFTRLGLIVSDQHCNSTYSGKLRIGIFNATDYPIKIFPGIRIAQMVFEELKSKPSEEKMYKNKKNAVYQGEEKFVGAKFSDELEKKVSETVDLLLKKDD</sequence>
<keyword evidence="2" id="KW-0546">Nucleotide metabolism</keyword>
<gene>
    <name evidence="3" type="primary">dcd</name>
    <name evidence="3" type="ORF">DW272_09900</name>
</gene>
<keyword evidence="1 3" id="KW-0378">Hydrolase</keyword>
<dbReference type="RefSeq" id="WP_118197828.1">
    <property type="nucleotide sequence ID" value="NZ_JBCJBY010000004.1"/>
</dbReference>
<dbReference type="NCBIfam" id="TIGR02274">
    <property type="entry name" value="dCTP_deam"/>
    <property type="match status" value="1"/>
</dbReference>
<dbReference type="PANTHER" id="PTHR42680">
    <property type="entry name" value="DCTP DEAMINASE"/>
    <property type="match status" value="1"/>
</dbReference>
<dbReference type="AlphaFoldDB" id="A0A414SDY8"/>
<evidence type="ECO:0000256" key="1">
    <source>
        <dbReference type="ARBA" id="ARBA00022801"/>
    </source>
</evidence>
<dbReference type="InterPro" id="IPR011962">
    <property type="entry name" value="dCTP_deaminase"/>
</dbReference>
<dbReference type="PANTHER" id="PTHR42680:SF3">
    <property type="entry name" value="DCTP DEAMINASE"/>
    <property type="match status" value="1"/>
</dbReference>
<dbReference type="GO" id="GO:0006229">
    <property type="term" value="P:dUTP biosynthetic process"/>
    <property type="evidence" value="ECO:0007669"/>
    <property type="project" value="InterPro"/>
</dbReference>
<dbReference type="SUPFAM" id="SSF51283">
    <property type="entry name" value="dUTPase-like"/>
    <property type="match status" value="1"/>
</dbReference>
<reference evidence="3 4" key="1">
    <citation type="submission" date="2018-08" db="EMBL/GenBank/DDBJ databases">
        <title>A genome reference for cultivated species of the human gut microbiota.</title>
        <authorList>
            <person name="Zou Y."/>
            <person name="Xue W."/>
            <person name="Luo G."/>
        </authorList>
    </citation>
    <scope>NUCLEOTIDE SEQUENCE [LARGE SCALE GENOMIC DNA]</scope>
    <source>
        <strain evidence="3 4">AM22-9LB</strain>
    </source>
</reference>
<dbReference type="EC" id="3.5.4.13" evidence="3"/>
<dbReference type="GO" id="GO:0008829">
    <property type="term" value="F:dCTP deaminase activity"/>
    <property type="evidence" value="ECO:0007669"/>
    <property type="project" value="UniProtKB-EC"/>
</dbReference>
<dbReference type="InterPro" id="IPR036157">
    <property type="entry name" value="dUTPase-like_sf"/>
</dbReference>